<proteinExistence type="predicted"/>
<dbReference type="AlphaFoldDB" id="A0A246EF94"/>
<organism evidence="1 3">
    <name type="scientific">Fusobacterium nucleatum subsp. polymorphum</name>
    <name type="common">Fusobacterium polymorphum</name>
    <dbReference type="NCBI Taxonomy" id="76857"/>
    <lineage>
        <taxon>Bacteria</taxon>
        <taxon>Fusobacteriati</taxon>
        <taxon>Fusobacteriota</taxon>
        <taxon>Fusobacteriia</taxon>
        <taxon>Fusobacteriales</taxon>
        <taxon>Fusobacteriaceae</taxon>
        <taxon>Fusobacterium</taxon>
    </lineage>
</organism>
<reference evidence="2 4" key="2">
    <citation type="submission" date="2017-06" db="EMBL/GenBank/DDBJ databases">
        <title>Draft genome sequence of Fusobacterium nucleatum subsp. polymorphum KCOM 1271 (=ChDC F305).</title>
        <authorList>
            <person name="Kook J.-K."/>
            <person name="Park S.-N."/>
            <person name="Lim Y.K."/>
            <person name="Roh H."/>
        </authorList>
    </citation>
    <scope>NUCLEOTIDE SEQUENCE [LARGE SCALE GENOMIC DNA]</scope>
    <source>
        <strain evidence="2">KCOM 1271</strain>
        <strain evidence="4">KCOM 1271 (ChDC F305)</strain>
    </source>
</reference>
<evidence type="ECO:0000313" key="1">
    <source>
        <dbReference type="EMBL" id="OWP25305.1"/>
    </source>
</evidence>
<dbReference type="EMBL" id="NIRN01000001">
    <property type="protein sequence ID" value="PHI06030.1"/>
    <property type="molecule type" value="Genomic_DNA"/>
</dbReference>
<dbReference type="Proteomes" id="UP000224182">
    <property type="component" value="Unassembled WGS sequence"/>
</dbReference>
<dbReference type="Proteomes" id="UP000197470">
    <property type="component" value="Unassembled WGS sequence"/>
</dbReference>
<evidence type="ECO:0000313" key="2">
    <source>
        <dbReference type="EMBL" id="PHI06030.1"/>
    </source>
</evidence>
<evidence type="ECO:0000313" key="4">
    <source>
        <dbReference type="Proteomes" id="UP000224182"/>
    </source>
</evidence>
<protein>
    <submittedName>
        <fullName evidence="1">PIN family toxin-antitoxin system</fullName>
    </submittedName>
</protein>
<comment type="caution">
    <text evidence="1">The sequence shown here is derived from an EMBL/GenBank/DDBJ whole genome shotgun (WGS) entry which is preliminary data.</text>
</comment>
<sequence length="64" mass="7625">MPFILLLLHKNSSLLTKFFYDKKLTFATNLANLPTSWLQTCRNLFGSFPSIFHLKFRIQFTCFY</sequence>
<reference evidence="1 3" key="1">
    <citation type="submission" date="2017-05" db="EMBL/GenBank/DDBJ databases">
        <title>Genome sequencing of Fusobacterium nucleatum subsp. polymorphum KCOM 1001 (=ChDC F119).</title>
        <authorList>
            <person name="Kook J.-K."/>
            <person name="Park S.-N."/>
            <person name="Lim Y.K."/>
            <person name="Roh H."/>
        </authorList>
    </citation>
    <scope>NUCLEOTIDE SEQUENCE [LARGE SCALE GENOMIC DNA]</scope>
    <source>
        <strain evidence="1 3">KCOM 1001</strain>
    </source>
</reference>
<name>A0A246EF94_FUSNP</name>
<accession>A0A246EF94</accession>
<evidence type="ECO:0000313" key="3">
    <source>
        <dbReference type="Proteomes" id="UP000197470"/>
    </source>
</evidence>
<dbReference type="EMBL" id="NHRT01000001">
    <property type="protein sequence ID" value="OWP25305.1"/>
    <property type="molecule type" value="Genomic_DNA"/>
</dbReference>
<gene>
    <name evidence="1" type="ORF">CA839_04830</name>
    <name evidence="2" type="ORF">CBG54_02705</name>
</gene>